<keyword evidence="4" id="KW-0677">Repeat</keyword>
<dbReference type="EMBL" id="JABBWK010000006">
    <property type="protein sequence ID" value="KAG1905717.1"/>
    <property type="molecule type" value="Genomic_DNA"/>
</dbReference>
<sequence>MTVRTITTSTLKTLKNSVIGNPAAKLALAQDTALIHLLVNCIKHPSTSYVDTQGSHDDIRIESAHVIASISYGMCPYDSLLFKDQQFIPGSEVALVSLIHANALHAFLFALSNMKPHDPVQLKSALARGLRVLSTAIAEVVGPSQLGLRTWSPDLRSEAKVALSYLFEFDCLNIFLPLLADPSSQTNIAIAQLISTTVRSDAHRNAVIEWLPPAERSKEIKGRRGWEKKEMVNSTSPARQGGWVVRLLVNFLQKKDIKLQEAALSAISSLAMENTVVASTLARAWPDIVDPPLNIVLNLTKSRSTDVQLTASLCAAHILRANASHHPGSIDYSAALNVIHVINRVLSSSSETTQNKIKTCYTLYHLVKDDRDLCREVYERGTLEKVVLLAKHITPLERTSEWEEDEPESILALREATLTVIAAISLFDNNIRREVADDLHIVPTIQVSLSHKNIGIRHAACTCLRALSRAVSIIRTNIVDSKIGMELFAIFKKEDEDPRVTYAALNTICNLVNDFSPLRPKLLDQGLLPRLMQLLASDDINMRVGALWAMRNALRKSDPSTRQTVMTHLCWPRLVMLCNDSNTEIQEQAMSILRNLAEDEEGVDYVFESIDKETLANCITSGLESSNEDVTHHTACFLANIANGSREQQDFIFAHARIIHAMHDCMTDAKSDTRCPLISCIFSLVQSNVRRKHELNEAGITSTLRHMCDWTGGVISMSPGGHHRIHVDDDKEAAKLARSVLDLLEHSNIGDLL</sequence>
<dbReference type="GO" id="GO:0005634">
    <property type="term" value="C:nucleus"/>
    <property type="evidence" value="ECO:0007669"/>
    <property type="project" value="UniProtKB-SubCell"/>
</dbReference>
<dbReference type="GO" id="GO:0043161">
    <property type="term" value="P:proteasome-mediated ubiquitin-dependent protein catabolic process"/>
    <property type="evidence" value="ECO:0007669"/>
    <property type="project" value="TreeGrafter"/>
</dbReference>
<organism evidence="6 7">
    <name type="scientific">Suillus fuscotomentosus</name>
    <dbReference type="NCBI Taxonomy" id="1912939"/>
    <lineage>
        <taxon>Eukaryota</taxon>
        <taxon>Fungi</taxon>
        <taxon>Dikarya</taxon>
        <taxon>Basidiomycota</taxon>
        <taxon>Agaricomycotina</taxon>
        <taxon>Agaricomycetes</taxon>
        <taxon>Agaricomycetidae</taxon>
        <taxon>Boletales</taxon>
        <taxon>Suillineae</taxon>
        <taxon>Suillaceae</taxon>
        <taxon>Suillus</taxon>
    </lineage>
</organism>
<name>A0AAD4EGN3_9AGAM</name>
<evidence type="ECO:0000256" key="5">
    <source>
        <dbReference type="ARBA" id="ARBA00023242"/>
    </source>
</evidence>
<keyword evidence="7" id="KW-1185">Reference proteome</keyword>
<dbReference type="SMART" id="SM00185">
    <property type="entry name" value="ARM"/>
    <property type="match status" value="4"/>
</dbReference>
<evidence type="ECO:0000313" key="7">
    <source>
        <dbReference type="Proteomes" id="UP001195769"/>
    </source>
</evidence>
<dbReference type="InterPro" id="IPR038739">
    <property type="entry name" value="ARMC8/Vid28"/>
</dbReference>
<dbReference type="RefSeq" id="XP_041231292.1">
    <property type="nucleotide sequence ID" value="XM_041366214.1"/>
</dbReference>
<dbReference type="GO" id="GO:0034657">
    <property type="term" value="C:GID complex"/>
    <property type="evidence" value="ECO:0007669"/>
    <property type="project" value="TreeGrafter"/>
</dbReference>
<dbReference type="Proteomes" id="UP001195769">
    <property type="component" value="Unassembled WGS sequence"/>
</dbReference>
<comment type="caution">
    <text evidence="6">The sequence shown here is derived from an EMBL/GenBank/DDBJ whole genome shotgun (WGS) entry which is preliminary data.</text>
</comment>
<evidence type="ECO:0000256" key="1">
    <source>
        <dbReference type="ARBA" id="ARBA00004123"/>
    </source>
</evidence>
<evidence type="ECO:0000256" key="2">
    <source>
        <dbReference type="ARBA" id="ARBA00004496"/>
    </source>
</evidence>
<gene>
    <name evidence="6" type="ORF">F5891DRAFT_1182774</name>
</gene>
<dbReference type="GeneID" id="64660512"/>
<evidence type="ECO:0000256" key="3">
    <source>
        <dbReference type="ARBA" id="ARBA00022490"/>
    </source>
</evidence>
<evidence type="ECO:0000313" key="6">
    <source>
        <dbReference type="EMBL" id="KAG1905717.1"/>
    </source>
</evidence>
<dbReference type="GO" id="GO:0005737">
    <property type="term" value="C:cytoplasm"/>
    <property type="evidence" value="ECO:0007669"/>
    <property type="project" value="UniProtKB-SubCell"/>
</dbReference>
<proteinExistence type="predicted"/>
<evidence type="ECO:0000256" key="4">
    <source>
        <dbReference type="ARBA" id="ARBA00022737"/>
    </source>
</evidence>
<dbReference type="SUPFAM" id="SSF48371">
    <property type="entry name" value="ARM repeat"/>
    <property type="match status" value="2"/>
</dbReference>
<dbReference type="InterPro" id="IPR000225">
    <property type="entry name" value="Armadillo"/>
</dbReference>
<keyword evidence="5" id="KW-0539">Nucleus</keyword>
<dbReference type="InterPro" id="IPR011989">
    <property type="entry name" value="ARM-like"/>
</dbReference>
<comment type="subcellular location">
    <subcellularLocation>
        <location evidence="2">Cytoplasm</location>
    </subcellularLocation>
    <subcellularLocation>
        <location evidence="1">Nucleus</location>
    </subcellularLocation>
</comment>
<accession>A0AAD4EGN3</accession>
<keyword evidence="3" id="KW-0963">Cytoplasm</keyword>
<dbReference type="InterPro" id="IPR016024">
    <property type="entry name" value="ARM-type_fold"/>
</dbReference>
<dbReference type="AlphaFoldDB" id="A0AAD4EGN3"/>
<dbReference type="PANTHER" id="PTHR15651:SF7">
    <property type="entry name" value="ARMADILLO REPEAT-CONTAINING PROTEIN 8"/>
    <property type="match status" value="1"/>
</dbReference>
<dbReference type="Pfam" id="PF00514">
    <property type="entry name" value="Arm"/>
    <property type="match status" value="1"/>
</dbReference>
<reference evidence="6" key="1">
    <citation type="journal article" date="2020" name="New Phytol.">
        <title>Comparative genomics reveals dynamic genome evolution in host specialist ectomycorrhizal fungi.</title>
        <authorList>
            <person name="Lofgren L.A."/>
            <person name="Nguyen N.H."/>
            <person name="Vilgalys R."/>
            <person name="Ruytinx J."/>
            <person name="Liao H.L."/>
            <person name="Branco S."/>
            <person name="Kuo A."/>
            <person name="LaButti K."/>
            <person name="Lipzen A."/>
            <person name="Andreopoulos W."/>
            <person name="Pangilinan J."/>
            <person name="Riley R."/>
            <person name="Hundley H."/>
            <person name="Na H."/>
            <person name="Barry K."/>
            <person name="Grigoriev I.V."/>
            <person name="Stajich J.E."/>
            <person name="Kennedy P.G."/>
        </authorList>
    </citation>
    <scope>NUCLEOTIDE SEQUENCE</scope>
    <source>
        <strain evidence="6">FC203</strain>
    </source>
</reference>
<dbReference type="Gene3D" id="1.25.10.10">
    <property type="entry name" value="Leucine-rich Repeat Variant"/>
    <property type="match status" value="3"/>
</dbReference>
<protein>
    <submittedName>
        <fullName evidence="6">Armadillo-type protein</fullName>
    </submittedName>
</protein>
<dbReference type="PANTHER" id="PTHR15651">
    <property type="entry name" value="ARMADILLO REPEAT-CONTAINING PROTEIN 8"/>
    <property type="match status" value="1"/>
</dbReference>